<evidence type="ECO:0000313" key="3">
    <source>
        <dbReference type="Proteomes" id="UP000326396"/>
    </source>
</evidence>
<reference evidence="2 3" key="1">
    <citation type="submission" date="2019-05" db="EMBL/GenBank/DDBJ databases">
        <title>Mikania micrantha, genome provides insights into the molecular mechanism of rapid growth.</title>
        <authorList>
            <person name="Liu B."/>
        </authorList>
    </citation>
    <scope>NUCLEOTIDE SEQUENCE [LARGE SCALE GENOMIC DNA]</scope>
    <source>
        <strain evidence="2">NLD-2019</strain>
        <tissue evidence="2">Leaf</tissue>
    </source>
</reference>
<keyword evidence="3" id="KW-1185">Reference proteome</keyword>
<accession>A0A5N6LML5</accession>
<dbReference type="EMBL" id="SZYD01000019">
    <property type="protein sequence ID" value="KAD2393141.1"/>
    <property type="molecule type" value="Genomic_DNA"/>
</dbReference>
<organism evidence="2 3">
    <name type="scientific">Mikania micrantha</name>
    <name type="common">bitter vine</name>
    <dbReference type="NCBI Taxonomy" id="192012"/>
    <lineage>
        <taxon>Eukaryota</taxon>
        <taxon>Viridiplantae</taxon>
        <taxon>Streptophyta</taxon>
        <taxon>Embryophyta</taxon>
        <taxon>Tracheophyta</taxon>
        <taxon>Spermatophyta</taxon>
        <taxon>Magnoliopsida</taxon>
        <taxon>eudicotyledons</taxon>
        <taxon>Gunneridae</taxon>
        <taxon>Pentapetalae</taxon>
        <taxon>asterids</taxon>
        <taxon>campanulids</taxon>
        <taxon>Asterales</taxon>
        <taxon>Asteraceae</taxon>
        <taxon>Asteroideae</taxon>
        <taxon>Heliantheae alliance</taxon>
        <taxon>Eupatorieae</taxon>
        <taxon>Mikania</taxon>
    </lineage>
</organism>
<dbReference type="Proteomes" id="UP000326396">
    <property type="component" value="Linkage Group LG9"/>
</dbReference>
<evidence type="ECO:0000256" key="1">
    <source>
        <dbReference type="SAM" id="MobiDB-lite"/>
    </source>
</evidence>
<dbReference type="AlphaFoldDB" id="A0A5N6LML5"/>
<gene>
    <name evidence="2" type="ORF">E3N88_40118</name>
</gene>
<feature type="region of interest" description="Disordered" evidence="1">
    <location>
        <begin position="91"/>
        <end position="115"/>
    </location>
</feature>
<name>A0A5N6LML5_9ASTR</name>
<feature type="compositionally biased region" description="Basic residues" evidence="1">
    <location>
        <begin position="91"/>
        <end position="101"/>
    </location>
</feature>
<comment type="caution">
    <text evidence="2">The sequence shown here is derived from an EMBL/GenBank/DDBJ whole genome shotgun (WGS) entry which is preliminary data.</text>
</comment>
<sequence length="115" mass="12750">MTTLVADVVFSVVVDIGGDGRRRNMKAKSAKARLSALQDKNTAWTRRCGYKGLNQKLDEIWTPLVESNPLLKDVEDVKTVSETEFRIVRNRKTKKITKMSKSKGPGGTPSANASR</sequence>
<protein>
    <submittedName>
        <fullName evidence="2">Uncharacterized protein</fullName>
    </submittedName>
</protein>
<proteinExistence type="predicted"/>
<evidence type="ECO:0000313" key="2">
    <source>
        <dbReference type="EMBL" id="KAD2393141.1"/>
    </source>
</evidence>